<evidence type="ECO:0000313" key="2">
    <source>
        <dbReference type="EMBL" id="CDL65135.2"/>
    </source>
</evidence>
<evidence type="ECO:0000259" key="1">
    <source>
        <dbReference type="Pfam" id="PF05709"/>
    </source>
</evidence>
<accession>A0A077RJF7</accession>
<dbReference type="EMBL" id="HG796218">
    <property type="protein sequence ID" value="CDL65135.2"/>
    <property type="molecule type" value="Genomic_DNA"/>
</dbReference>
<protein>
    <recommendedName>
        <fullName evidence="1">Siphovirus-type tail component RIFT-related domain-containing protein</fullName>
    </recommendedName>
</protein>
<feature type="domain" description="Siphovirus-type tail component RIFT-related" evidence="1">
    <location>
        <begin position="23"/>
        <end position="130"/>
    </location>
</feature>
<reference evidence="2" key="1">
    <citation type="journal article" date="2014" name="Antimicrob. Agents Chemother.">
        <title>The Novel Macrolide-Lincosamide-Streptogramin B Resistance Gene erm(44) Is Associated with a Prophage in Staphylococcus xylosus.</title>
        <authorList>
            <person name="Wipf J.R."/>
            <person name="Schwendener S."/>
            <person name="Perreten V."/>
        </authorList>
    </citation>
    <scope>NUCLEOTIDE SEQUENCE</scope>
    <source>
        <strain evidence="2">JW4341</strain>
    </source>
</reference>
<organism evidence="2">
    <name type="scientific">Staphylococcus xylosus</name>
    <dbReference type="NCBI Taxonomy" id="1288"/>
    <lineage>
        <taxon>Bacteria</taxon>
        <taxon>Bacillati</taxon>
        <taxon>Bacillota</taxon>
        <taxon>Bacilli</taxon>
        <taxon>Bacillales</taxon>
        <taxon>Staphylococcaceae</taxon>
        <taxon>Staphylococcus</taxon>
    </lineage>
</organism>
<dbReference type="Pfam" id="PF05709">
    <property type="entry name" value="Sipho_tail"/>
    <property type="match status" value="1"/>
</dbReference>
<dbReference type="AlphaFoldDB" id="A0A077RJF7"/>
<sequence length="278" mass="32038">MIDGRWMKVITQEGTYDINDILSNFIFLEAKASYPNENNESNTFQGVDGELPTVATFAPFNLEVSCGFDGIDENDRNLAELKLRQLFFRRQPYYIITSDSPGLKYRVNNPDVNPDYLDFSAIKFDMTFSCRDGYAETVKETDEYSLSNGNWQFGVDLLADDEIKYKHDTTSFRIYNGSSDTINPLLRHKFKLLMNIDAPKGFKIINHTTGNTFQYKKGIKQNQQLILKGVHPILDNQRVGIDTNRQWLTLKEGFNDIEITGENIGKTTTQWIFPFIFK</sequence>
<name>A0A077RJF7_STAXY</name>
<proteinExistence type="predicted"/>
<dbReference type="InterPro" id="IPR008841">
    <property type="entry name" value="Siphovirus-type_tail_N"/>
</dbReference>